<dbReference type="EMBL" id="CP035733">
    <property type="protein sequence ID" value="QGY79819.1"/>
    <property type="molecule type" value="Genomic_DNA"/>
</dbReference>
<keyword evidence="3" id="KW-1185">Reference proteome</keyword>
<keyword evidence="1" id="KW-1133">Transmembrane helix</keyword>
<dbReference type="Proteomes" id="UP000428803">
    <property type="component" value="Chromosome"/>
</dbReference>
<evidence type="ECO:0000313" key="3">
    <source>
        <dbReference type="Proteomes" id="UP000428803"/>
    </source>
</evidence>
<keyword evidence="1" id="KW-0812">Transmembrane</keyword>
<evidence type="ECO:0000256" key="1">
    <source>
        <dbReference type="SAM" id="Phobius"/>
    </source>
</evidence>
<dbReference type="KEGG" id="slaa:EUU25_03845"/>
<proteinExistence type="predicted"/>
<reference evidence="3" key="1">
    <citation type="submission" date="2019-01" db="EMBL/GenBank/DDBJ databases">
        <title>Sphingorhabdus lacus sp.nov., isolated from an oligotrophic freshwater lake.</title>
        <authorList>
            <person name="Park M."/>
        </authorList>
    </citation>
    <scope>NUCLEOTIDE SEQUENCE [LARGE SCALE GENOMIC DNA]</scope>
    <source>
        <strain evidence="3">IMCC1753</strain>
    </source>
</reference>
<dbReference type="OrthoDB" id="9867010at2"/>
<sequence length="195" mass="22186">MRLIRRPMVDWYEKFRDTYDDGLSEASIGNISTKFFAPDVPGERLEMGPDTDPKTGTTLIKFRARWFLVPIILWLLAYISAAFPYIGTYAYNKGHGEITYALQTPSPRVMPLFKGQVAFIDYKLDSNPNKESRVYLDIKPWPGFAPSKNRLVITGKTEGRLAVPITETDLYQFTFSSASSTKNAEIYYSATWGAR</sequence>
<accession>A0A6I6L331</accession>
<organism evidence="2 3">
    <name type="scientific">Sphingorhabdus lacus</name>
    <dbReference type="NCBI Taxonomy" id="392610"/>
    <lineage>
        <taxon>Bacteria</taxon>
        <taxon>Pseudomonadati</taxon>
        <taxon>Pseudomonadota</taxon>
        <taxon>Alphaproteobacteria</taxon>
        <taxon>Sphingomonadales</taxon>
        <taxon>Sphingomonadaceae</taxon>
        <taxon>Sphingorhabdus</taxon>
    </lineage>
</organism>
<dbReference type="AlphaFoldDB" id="A0A6I6L331"/>
<evidence type="ECO:0000313" key="2">
    <source>
        <dbReference type="EMBL" id="QGY79819.1"/>
    </source>
</evidence>
<feature type="transmembrane region" description="Helical" evidence="1">
    <location>
        <begin position="66"/>
        <end position="86"/>
    </location>
</feature>
<name>A0A6I6L331_9SPHN</name>
<gene>
    <name evidence="2" type="ORF">EUU25_03845</name>
</gene>
<keyword evidence="1" id="KW-0472">Membrane</keyword>
<dbReference type="RefSeq" id="WP_158898444.1">
    <property type="nucleotide sequence ID" value="NZ_CP035733.1"/>
</dbReference>
<protein>
    <submittedName>
        <fullName evidence="2">Uncharacterized protein</fullName>
    </submittedName>
</protein>